<feature type="non-terminal residue" evidence="1">
    <location>
        <position position="1"/>
    </location>
</feature>
<gene>
    <name evidence="1" type="primary">ORF28849</name>
</gene>
<accession>A0A0B6YL50</accession>
<reference evidence="1" key="1">
    <citation type="submission" date="2014-12" db="EMBL/GenBank/DDBJ databases">
        <title>Insight into the proteome of Arion vulgaris.</title>
        <authorList>
            <person name="Aradska J."/>
            <person name="Bulat T."/>
            <person name="Smidak R."/>
            <person name="Sarate P."/>
            <person name="Gangsoo J."/>
            <person name="Sialana F."/>
            <person name="Bilban M."/>
            <person name="Lubec G."/>
        </authorList>
    </citation>
    <scope>NUCLEOTIDE SEQUENCE</scope>
    <source>
        <tissue evidence="1">Skin</tissue>
    </source>
</reference>
<feature type="non-terminal residue" evidence="1">
    <location>
        <position position="93"/>
    </location>
</feature>
<sequence>KNGRVKGDAKCLIVQCRSPSVLSEMPVMSNGLTNTSCGDDDGLEQDCENGVHTRIQNAFNSIVKAKFASVKKVSQFACVTPCSIAVGADERAA</sequence>
<name>A0A0B6YL50_9EUPU</name>
<dbReference type="EMBL" id="HACG01010057">
    <property type="protein sequence ID" value="CEK56922.1"/>
    <property type="molecule type" value="Transcribed_RNA"/>
</dbReference>
<dbReference type="AlphaFoldDB" id="A0A0B6YL50"/>
<proteinExistence type="predicted"/>
<evidence type="ECO:0000313" key="1">
    <source>
        <dbReference type="EMBL" id="CEK56922.1"/>
    </source>
</evidence>
<protein>
    <submittedName>
        <fullName evidence="1">Uncharacterized protein</fullName>
    </submittedName>
</protein>
<organism evidence="1">
    <name type="scientific">Arion vulgaris</name>
    <dbReference type="NCBI Taxonomy" id="1028688"/>
    <lineage>
        <taxon>Eukaryota</taxon>
        <taxon>Metazoa</taxon>
        <taxon>Spiralia</taxon>
        <taxon>Lophotrochozoa</taxon>
        <taxon>Mollusca</taxon>
        <taxon>Gastropoda</taxon>
        <taxon>Heterobranchia</taxon>
        <taxon>Euthyneura</taxon>
        <taxon>Panpulmonata</taxon>
        <taxon>Eupulmonata</taxon>
        <taxon>Stylommatophora</taxon>
        <taxon>Helicina</taxon>
        <taxon>Arionoidea</taxon>
        <taxon>Arionidae</taxon>
        <taxon>Arion</taxon>
    </lineage>
</organism>